<gene>
    <name evidence="6" type="ORF">M422DRAFT_183590</name>
</gene>
<dbReference type="GO" id="GO:0051087">
    <property type="term" value="F:protein-folding chaperone binding"/>
    <property type="evidence" value="ECO:0007669"/>
    <property type="project" value="TreeGrafter"/>
</dbReference>
<keyword evidence="3" id="KW-0256">Endoplasmic reticulum</keyword>
<feature type="non-terminal residue" evidence="6">
    <location>
        <position position="419"/>
    </location>
</feature>
<dbReference type="EMBL" id="KN837216">
    <property type="protein sequence ID" value="KIJ33171.1"/>
    <property type="molecule type" value="Genomic_DNA"/>
</dbReference>
<dbReference type="Pfam" id="PF00226">
    <property type="entry name" value="DnaJ"/>
    <property type="match status" value="1"/>
</dbReference>
<dbReference type="InterPro" id="IPR011990">
    <property type="entry name" value="TPR-like_helical_dom_sf"/>
</dbReference>
<evidence type="ECO:0000313" key="6">
    <source>
        <dbReference type="EMBL" id="KIJ33171.1"/>
    </source>
</evidence>
<evidence type="ECO:0000256" key="2">
    <source>
        <dbReference type="ARBA" id="ARBA00022729"/>
    </source>
</evidence>
<dbReference type="HOGENOM" id="CLU_015935_0_1_1"/>
<dbReference type="Gene3D" id="1.10.287.110">
    <property type="entry name" value="DnaJ domain"/>
    <property type="match status" value="1"/>
</dbReference>
<name>A0A0C9V743_SPHS4</name>
<evidence type="ECO:0000256" key="1">
    <source>
        <dbReference type="ARBA" id="ARBA00004240"/>
    </source>
</evidence>
<dbReference type="InterPro" id="IPR036869">
    <property type="entry name" value="J_dom_sf"/>
</dbReference>
<evidence type="ECO:0000259" key="5">
    <source>
        <dbReference type="PROSITE" id="PS50076"/>
    </source>
</evidence>
<dbReference type="PANTHER" id="PTHR44140">
    <property type="entry name" value="LD25575P"/>
    <property type="match status" value="1"/>
</dbReference>
<dbReference type="SUPFAM" id="SSF46565">
    <property type="entry name" value="Chaperone J-domain"/>
    <property type="match status" value="1"/>
</dbReference>
<dbReference type="GO" id="GO:0051787">
    <property type="term" value="F:misfolded protein binding"/>
    <property type="evidence" value="ECO:0007669"/>
    <property type="project" value="TreeGrafter"/>
</dbReference>
<protein>
    <recommendedName>
        <fullName evidence="5">J domain-containing protein</fullName>
    </recommendedName>
</protein>
<dbReference type="AlphaFoldDB" id="A0A0C9V743"/>
<dbReference type="Gene3D" id="1.25.40.10">
    <property type="entry name" value="Tetratricopeptide repeat domain"/>
    <property type="match status" value="1"/>
</dbReference>
<dbReference type="SMART" id="SM00271">
    <property type="entry name" value="DnaJ"/>
    <property type="match status" value="1"/>
</dbReference>
<accession>A0A0C9V743</accession>
<organism evidence="6 7">
    <name type="scientific">Sphaerobolus stellatus (strain SS14)</name>
    <dbReference type="NCBI Taxonomy" id="990650"/>
    <lineage>
        <taxon>Eukaryota</taxon>
        <taxon>Fungi</taxon>
        <taxon>Dikarya</taxon>
        <taxon>Basidiomycota</taxon>
        <taxon>Agaricomycotina</taxon>
        <taxon>Agaricomycetes</taxon>
        <taxon>Phallomycetidae</taxon>
        <taxon>Geastrales</taxon>
        <taxon>Sphaerobolaceae</taxon>
        <taxon>Sphaerobolus</taxon>
    </lineage>
</organism>
<evidence type="ECO:0000313" key="7">
    <source>
        <dbReference type="Proteomes" id="UP000054279"/>
    </source>
</evidence>
<feature type="domain" description="J" evidence="5">
    <location>
        <begin position="308"/>
        <end position="369"/>
    </location>
</feature>
<keyword evidence="2" id="KW-0732">Signal</keyword>
<comment type="subcellular location">
    <subcellularLocation>
        <location evidence="1">Endoplasmic reticulum</location>
    </subcellularLocation>
</comment>
<dbReference type="PRINTS" id="PR00625">
    <property type="entry name" value="JDOMAIN"/>
</dbReference>
<dbReference type="PROSITE" id="PS50076">
    <property type="entry name" value="DNAJ_2"/>
    <property type="match status" value="1"/>
</dbReference>
<keyword evidence="7" id="KW-1185">Reference proteome</keyword>
<feature type="compositionally biased region" description="Gly residues" evidence="4">
    <location>
        <begin position="400"/>
        <end position="411"/>
    </location>
</feature>
<evidence type="ECO:0000256" key="4">
    <source>
        <dbReference type="SAM" id="MobiDB-lite"/>
    </source>
</evidence>
<dbReference type="SUPFAM" id="SSF48452">
    <property type="entry name" value="TPR-like"/>
    <property type="match status" value="1"/>
</dbReference>
<dbReference type="Proteomes" id="UP000054279">
    <property type="component" value="Unassembled WGS sequence"/>
</dbReference>
<feature type="region of interest" description="Disordered" evidence="4">
    <location>
        <begin position="397"/>
        <end position="419"/>
    </location>
</feature>
<evidence type="ECO:0000256" key="3">
    <source>
        <dbReference type="ARBA" id="ARBA00022824"/>
    </source>
</evidence>
<dbReference type="GO" id="GO:0034975">
    <property type="term" value="P:protein folding in endoplasmic reticulum"/>
    <property type="evidence" value="ECO:0007669"/>
    <property type="project" value="TreeGrafter"/>
</dbReference>
<dbReference type="InterPro" id="IPR051727">
    <property type="entry name" value="DnaJ_C3_Co-chaperones"/>
</dbReference>
<dbReference type="OrthoDB" id="1726119at2759"/>
<feature type="region of interest" description="Disordered" evidence="4">
    <location>
        <begin position="364"/>
        <end position="385"/>
    </location>
</feature>
<dbReference type="GO" id="GO:0005783">
    <property type="term" value="C:endoplasmic reticulum"/>
    <property type="evidence" value="ECO:0007669"/>
    <property type="project" value="UniProtKB-SubCell"/>
</dbReference>
<dbReference type="CDD" id="cd06257">
    <property type="entry name" value="DnaJ"/>
    <property type="match status" value="1"/>
</dbReference>
<sequence>LSKTKIFAKEGRWNEAKDALKQYTKKHMSDTTAGDLLFGVTESEVASKKAIKAKKAKQWDVCMDEASKAIQTATHSVAFRQLRADCALEKGDIDQAVADLTRLTHLLPPSQSALYRVSSLSYYLLPSSSTSLSALKQCLHSDPDSKICAPAHRQLKRFDRTFLKLRTTAQESDWPSMIKTATDFIPTFEAAMDKALGGEDIGLPSSVVPKKRSPKRMELYAMVCKANLELNTPKKGESYCQEVLEMEGGENNVDALVGMGEASLVSEEWEAAVRYLDKAFEAGGRSNSDVHQRLQKAQRLLKQSKKKDYYKVIGVARDADARTIKKAYRKAAKQAHPDKGGSQQQMAALNEAYEVLSNEELRARYDNGDDPNDPTSQQGFGGYGHPFTGSQFHQYMFQQGHGGGRGHGPPGGFAFSFNH</sequence>
<dbReference type="PANTHER" id="PTHR44140:SF2">
    <property type="entry name" value="LD25575P"/>
    <property type="match status" value="1"/>
</dbReference>
<dbReference type="InterPro" id="IPR001623">
    <property type="entry name" value="DnaJ_domain"/>
</dbReference>
<proteinExistence type="predicted"/>
<reference evidence="6 7" key="1">
    <citation type="submission" date="2014-06" db="EMBL/GenBank/DDBJ databases">
        <title>Evolutionary Origins and Diversification of the Mycorrhizal Mutualists.</title>
        <authorList>
            <consortium name="DOE Joint Genome Institute"/>
            <consortium name="Mycorrhizal Genomics Consortium"/>
            <person name="Kohler A."/>
            <person name="Kuo A."/>
            <person name="Nagy L.G."/>
            <person name="Floudas D."/>
            <person name="Copeland A."/>
            <person name="Barry K.W."/>
            <person name="Cichocki N."/>
            <person name="Veneault-Fourrey C."/>
            <person name="LaButti K."/>
            <person name="Lindquist E.A."/>
            <person name="Lipzen A."/>
            <person name="Lundell T."/>
            <person name="Morin E."/>
            <person name="Murat C."/>
            <person name="Riley R."/>
            <person name="Ohm R."/>
            <person name="Sun H."/>
            <person name="Tunlid A."/>
            <person name="Henrissat B."/>
            <person name="Grigoriev I.V."/>
            <person name="Hibbett D.S."/>
            <person name="Martin F."/>
        </authorList>
    </citation>
    <scope>NUCLEOTIDE SEQUENCE [LARGE SCALE GENOMIC DNA]</scope>
    <source>
        <strain evidence="6 7">SS14</strain>
    </source>
</reference>